<dbReference type="Gene3D" id="3.20.20.140">
    <property type="entry name" value="Metal-dependent hydrolases"/>
    <property type="match status" value="1"/>
</dbReference>
<organism evidence="2 3">
    <name type="scientific">Chloroflexus islandicus</name>
    <dbReference type="NCBI Taxonomy" id="1707952"/>
    <lineage>
        <taxon>Bacteria</taxon>
        <taxon>Bacillati</taxon>
        <taxon>Chloroflexota</taxon>
        <taxon>Chloroflexia</taxon>
        <taxon>Chloroflexales</taxon>
        <taxon>Chloroflexineae</taxon>
        <taxon>Chloroflexaceae</taxon>
        <taxon>Chloroflexus</taxon>
    </lineage>
</organism>
<keyword evidence="2" id="KW-0808">Transferase</keyword>
<dbReference type="InterPro" id="IPR052018">
    <property type="entry name" value="PHP_domain"/>
</dbReference>
<dbReference type="GO" id="GO:0035312">
    <property type="term" value="F:5'-3' DNA exonuclease activity"/>
    <property type="evidence" value="ECO:0007669"/>
    <property type="project" value="TreeGrafter"/>
</dbReference>
<dbReference type="InterPro" id="IPR004013">
    <property type="entry name" value="PHP_dom"/>
</dbReference>
<feature type="domain" description="Polymerase/histidinol phosphatase N-terminal" evidence="1">
    <location>
        <begin position="2"/>
        <end position="69"/>
    </location>
</feature>
<dbReference type="SMART" id="SM00481">
    <property type="entry name" value="POLIIIAc"/>
    <property type="match status" value="1"/>
</dbReference>
<keyword evidence="3" id="KW-1185">Reference proteome</keyword>
<dbReference type="InterPro" id="IPR016195">
    <property type="entry name" value="Pol/histidinol_Pase-like"/>
</dbReference>
<accession>A0A178MGH9</accession>
<dbReference type="SUPFAM" id="SSF89550">
    <property type="entry name" value="PHP domain-like"/>
    <property type="match status" value="1"/>
</dbReference>
<evidence type="ECO:0000313" key="2">
    <source>
        <dbReference type="EMBL" id="OAN47809.1"/>
    </source>
</evidence>
<protein>
    <submittedName>
        <fullName evidence="2">Phosphotransferase</fullName>
    </submittedName>
</protein>
<dbReference type="PANTHER" id="PTHR42924:SF3">
    <property type="entry name" value="POLYMERASE_HISTIDINOL PHOSPHATASE N-TERMINAL DOMAIN-CONTAINING PROTEIN"/>
    <property type="match status" value="1"/>
</dbReference>
<dbReference type="RefSeq" id="WP_066783440.1">
    <property type="nucleotide sequence ID" value="NZ_LWQS01000034.1"/>
</dbReference>
<gene>
    <name evidence="2" type="ORF">A6A03_09245</name>
</gene>
<dbReference type="Gene3D" id="1.10.150.650">
    <property type="match status" value="1"/>
</dbReference>
<dbReference type="EMBL" id="LWQS01000034">
    <property type="protein sequence ID" value="OAN47809.1"/>
    <property type="molecule type" value="Genomic_DNA"/>
</dbReference>
<dbReference type="Pfam" id="PF02811">
    <property type="entry name" value="PHP"/>
    <property type="match status" value="1"/>
</dbReference>
<dbReference type="STRING" id="1707952.A6A03_09245"/>
<proteinExistence type="predicted"/>
<evidence type="ECO:0000313" key="3">
    <source>
        <dbReference type="Proteomes" id="UP000078287"/>
    </source>
</evidence>
<dbReference type="InterPro" id="IPR003141">
    <property type="entry name" value="Pol/His_phosphatase_N"/>
</dbReference>
<dbReference type="Proteomes" id="UP000078287">
    <property type="component" value="Unassembled WGS sequence"/>
</dbReference>
<dbReference type="PANTHER" id="PTHR42924">
    <property type="entry name" value="EXONUCLEASE"/>
    <property type="match status" value="1"/>
</dbReference>
<reference evidence="2 3" key="1">
    <citation type="submission" date="2016-04" db="EMBL/GenBank/DDBJ databases">
        <title>Chloroflexus islandicus sp. nov., a thermophilic filamentous anoxygenic phototrophic bacterium from geyser Strokkur (Iceland).</title>
        <authorList>
            <person name="Gaisin V.A."/>
            <person name="Kalashnikov A.M."/>
            <person name="Sukhacheva M.V."/>
            <person name="Grouzdev D.S."/>
            <person name="Ivanov T.M."/>
            <person name="Kuznetsov B."/>
            <person name="Gorlenko V.M."/>
        </authorList>
    </citation>
    <scope>NUCLEOTIDE SEQUENCE [LARGE SCALE GENOMIC DNA]</scope>
    <source>
        <strain evidence="3">isl-2</strain>
    </source>
</reference>
<dbReference type="AlphaFoldDB" id="A0A178MGH9"/>
<dbReference type="GO" id="GO:0016740">
    <property type="term" value="F:transferase activity"/>
    <property type="evidence" value="ECO:0007669"/>
    <property type="project" value="UniProtKB-KW"/>
</dbReference>
<evidence type="ECO:0000259" key="1">
    <source>
        <dbReference type="SMART" id="SM00481"/>
    </source>
</evidence>
<dbReference type="GO" id="GO:0004534">
    <property type="term" value="F:5'-3' RNA exonuclease activity"/>
    <property type="evidence" value="ECO:0007669"/>
    <property type="project" value="TreeGrafter"/>
</dbReference>
<sequence>MIDLHIHTNATPHHATWTPVALAVAAAARGLTMIAVTDHNTTANVITTAMAGMHYGVQVVSGVEIDSAFNGKLWHTLVYGVDPEAPALLDLCAEVVNRNAADAAQLLRDLAAAGFRLPGLSDRDRPPTVADVALALARNNDLPGRVAGEGDEEAGMRFILTHFAAAYRPLSVDEIISVAHDLGGLAVLAHPGRAKGIYAIPATDDDIAALAAAGLDGIEVYYPTHDAATRARLLAAAQRHNLLVSGGSDSHHPQQDLATWPAKDLTIVARLQR</sequence>
<dbReference type="OrthoDB" id="148751at2"/>
<name>A0A178MGH9_9CHLR</name>
<comment type="caution">
    <text evidence="2">The sequence shown here is derived from an EMBL/GenBank/DDBJ whole genome shotgun (WGS) entry which is preliminary data.</text>
</comment>